<gene>
    <name evidence="1" type="ORF">EXN66_Car009641</name>
</gene>
<name>A0A6G1PUM2_CHAAH</name>
<dbReference type="EMBL" id="CM015720">
    <property type="protein sequence ID" value="KAF3693965.1"/>
    <property type="molecule type" value="Genomic_DNA"/>
</dbReference>
<reference evidence="1 2" key="1">
    <citation type="submission" date="2019-02" db="EMBL/GenBank/DDBJ databases">
        <title>Opniocepnalus argus genome.</title>
        <authorList>
            <person name="Zhou C."/>
            <person name="Xiao S."/>
        </authorList>
    </citation>
    <scope>NUCLEOTIDE SEQUENCE [LARGE SCALE GENOMIC DNA]</scope>
    <source>
        <strain evidence="1">OARG1902GOOAL</strain>
        <tissue evidence="1">Muscle</tissue>
    </source>
</reference>
<proteinExistence type="predicted"/>
<reference evidence="2" key="2">
    <citation type="submission" date="2019-02" db="EMBL/GenBank/DDBJ databases">
        <title>Opniocepnalus argus Var Kimnra genome.</title>
        <authorList>
            <person name="Zhou C."/>
            <person name="Xiao S."/>
        </authorList>
    </citation>
    <scope>NUCLEOTIDE SEQUENCE [LARGE SCALE GENOMIC DNA]</scope>
</reference>
<keyword evidence="2" id="KW-1185">Reference proteome</keyword>
<evidence type="ECO:0000313" key="2">
    <source>
        <dbReference type="Proteomes" id="UP000503349"/>
    </source>
</evidence>
<dbReference type="Proteomes" id="UP000503349">
    <property type="component" value="Chromosome 9"/>
</dbReference>
<organism evidence="1 2">
    <name type="scientific">Channa argus</name>
    <name type="common">Northern snakehead</name>
    <name type="synonym">Ophicephalus argus</name>
    <dbReference type="NCBI Taxonomy" id="215402"/>
    <lineage>
        <taxon>Eukaryota</taxon>
        <taxon>Metazoa</taxon>
        <taxon>Chordata</taxon>
        <taxon>Craniata</taxon>
        <taxon>Vertebrata</taxon>
        <taxon>Euteleostomi</taxon>
        <taxon>Actinopterygii</taxon>
        <taxon>Neopterygii</taxon>
        <taxon>Teleostei</taxon>
        <taxon>Neoteleostei</taxon>
        <taxon>Acanthomorphata</taxon>
        <taxon>Anabantaria</taxon>
        <taxon>Anabantiformes</taxon>
        <taxon>Channoidei</taxon>
        <taxon>Channidae</taxon>
        <taxon>Channa</taxon>
    </lineage>
</organism>
<sequence length="55" mass="6224">MGSIPIYSIPNIPNFQTHTTHEAVWRDMYPGGWKTSCHPVFICFSLIPTIVGQSF</sequence>
<accession>A0A6G1PUM2</accession>
<protein>
    <submittedName>
        <fullName evidence="1">Uncharacterized protein</fullName>
    </submittedName>
</protein>
<evidence type="ECO:0000313" key="1">
    <source>
        <dbReference type="EMBL" id="KAF3693965.1"/>
    </source>
</evidence>
<dbReference type="AlphaFoldDB" id="A0A6G1PUM2"/>